<dbReference type="SUPFAM" id="SSF52490">
    <property type="entry name" value="Tubulin nucleotide-binding domain-like"/>
    <property type="match status" value="1"/>
</dbReference>
<protein>
    <recommendedName>
        <fullName evidence="4">Tubulin/FtsZ GTPase domain-containing protein</fullName>
    </recommendedName>
</protein>
<proteinExistence type="predicted"/>
<dbReference type="AlphaFoldDB" id="A0A9X5GRM6"/>
<keyword evidence="6" id="KW-1185">Reference proteome</keyword>
<dbReference type="EMBL" id="QZDT01000006">
    <property type="protein sequence ID" value="NBJ92215.1"/>
    <property type="molecule type" value="Genomic_DNA"/>
</dbReference>
<keyword evidence="2" id="KW-0342">GTP-binding</keyword>
<evidence type="ECO:0000256" key="3">
    <source>
        <dbReference type="SAM" id="MobiDB-lite"/>
    </source>
</evidence>
<evidence type="ECO:0000259" key="4">
    <source>
        <dbReference type="Pfam" id="PF00091"/>
    </source>
</evidence>
<sequence length="359" mass="39293">MEEKRMNSTINKSLVNDVAVVGVGGAGTNIAFNFEKLGYTTIHINSSTQDESAISGAKTIRHLKGFNGCAGNRQLAEQAIAKNMDIIDEISALKESIIYIIFSSAGGTGSGVAPALAEMLAEETDKTICCIVVLPDKSEDYDFHVNSYKCCQELLNIEGLGSVMFLDNNADNKQNINFYCANMLHAFLTNNSVSEYGNVDEQEKRTMIATSGNFVLSVLKADKVSDASVIERLTTKNIFAPLQKDNRCEYIGIINATGKKINKAEIINIVGTPIRTFEGFGSTNAITVIAGLSYPFDHINSIKDIAKQKHDERENAIKAAPTMTLDDIDFGEKVSKNIETDKKANKKPSRRDRLKELQS</sequence>
<dbReference type="GO" id="GO:0005874">
    <property type="term" value="C:microtubule"/>
    <property type="evidence" value="ECO:0007669"/>
    <property type="project" value="InterPro"/>
</dbReference>
<dbReference type="Gene3D" id="3.30.1330.150">
    <property type="match status" value="1"/>
</dbReference>
<organism evidence="5 6">
    <name type="scientific">Parablautia muri</name>
    <dbReference type="NCBI Taxonomy" id="2320879"/>
    <lineage>
        <taxon>Bacteria</taxon>
        <taxon>Bacillati</taxon>
        <taxon>Bacillota</taxon>
        <taxon>Clostridia</taxon>
        <taxon>Lachnospirales</taxon>
        <taxon>Lachnospiraceae</taxon>
        <taxon>Parablautia</taxon>
    </lineage>
</organism>
<dbReference type="Pfam" id="PF00091">
    <property type="entry name" value="Tubulin"/>
    <property type="match status" value="1"/>
</dbReference>
<feature type="domain" description="Tubulin/FtsZ GTPase" evidence="4">
    <location>
        <begin position="19"/>
        <end position="170"/>
    </location>
</feature>
<accession>A0A9X5GRM6</accession>
<dbReference type="InterPro" id="IPR036525">
    <property type="entry name" value="Tubulin/FtsZ_GTPase_sf"/>
</dbReference>
<reference evidence="5" key="1">
    <citation type="submission" date="2018-09" db="EMBL/GenBank/DDBJ databases">
        <title>Murine metabolic-syndrome-specific gut microbial biobank.</title>
        <authorList>
            <person name="Liu C."/>
        </authorList>
    </citation>
    <scope>NUCLEOTIDE SEQUENCE</scope>
    <source>
        <strain evidence="5">D42-62</strain>
    </source>
</reference>
<feature type="region of interest" description="Disordered" evidence="3">
    <location>
        <begin position="339"/>
        <end position="359"/>
    </location>
</feature>
<dbReference type="InterPro" id="IPR003008">
    <property type="entry name" value="Tubulin_FtsZ_GTPase"/>
</dbReference>
<keyword evidence="1" id="KW-0547">Nucleotide-binding</keyword>
<dbReference type="PROSITE" id="PS00227">
    <property type="entry name" value="TUBULIN"/>
    <property type="match status" value="1"/>
</dbReference>
<dbReference type="Gene3D" id="3.40.50.1440">
    <property type="entry name" value="Tubulin/FtsZ, GTPase domain"/>
    <property type="match status" value="1"/>
</dbReference>
<evidence type="ECO:0000313" key="6">
    <source>
        <dbReference type="Proteomes" id="UP001154420"/>
    </source>
</evidence>
<comment type="caution">
    <text evidence="5">The sequence shown here is derived from an EMBL/GenBank/DDBJ whole genome shotgun (WGS) entry which is preliminary data.</text>
</comment>
<evidence type="ECO:0000256" key="1">
    <source>
        <dbReference type="ARBA" id="ARBA00022741"/>
    </source>
</evidence>
<dbReference type="GO" id="GO:0005525">
    <property type="term" value="F:GTP binding"/>
    <property type="evidence" value="ECO:0007669"/>
    <property type="project" value="UniProtKB-KW"/>
</dbReference>
<dbReference type="InterPro" id="IPR017975">
    <property type="entry name" value="Tubulin_CS"/>
</dbReference>
<dbReference type="GO" id="GO:0007017">
    <property type="term" value="P:microtubule-based process"/>
    <property type="evidence" value="ECO:0007669"/>
    <property type="project" value="InterPro"/>
</dbReference>
<gene>
    <name evidence="5" type="ORF">D5281_06310</name>
</gene>
<dbReference type="Proteomes" id="UP001154420">
    <property type="component" value="Unassembled WGS sequence"/>
</dbReference>
<evidence type="ECO:0000313" key="5">
    <source>
        <dbReference type="EMBL" id="NBJ92215.1"/>
    </source>
</evidence>
<name>A0A9X5GRM6_9FIRM</name>
<evidence type="ECO:0000256" key="2">
    <source>
        <dbReference type="ARBA" id="ARBA00023134"/>
    </source>
</evidence>